<evidence type="ECO:0000256" key="3">
    <source>
        <dbReference type="SAM" id="MobiDB-lite"/>
    </source>
</evidence>
<reference evidence="4 5" key="1">
    <citation type="journal article" date="2011" name="Genome Res.">
        <title>Phylogeny-wide analysis of social amoeba genomes highlights ancient origins for complex intercellular communication.</title>
        <authorList>
            <person name="Heidel A.J."/>
            <person name="Lawal H.M."/>
            <person name="Felder M."/>
            <person name="Schilde C."/>
            <person name="Helps N.R."/>
            <person name="Tunggal B."/>
            <person name="Rivero F."/>
            <person name="John U."/>
            <person name="Schleicher M."/>
            <person name="Eichinger L."/>
            <person name="Platzer M."/>
            <person name="Noegel A.A."/>
            <person name="Schaap P."/>
            <person name="Gloeckner G."/>
        </authorList>
    </citation>
    <scope>NUCLEOTIDE SEQUENCE [LARGE SCALE GENOMIC DNA]</scope>
    <source>
        <strain evidence="5">ATCC 26659 / Pp 5 / PN500</strain>
    </source>
</reference>
<dbReference type="Pfam" id="PF05254">
    <property type="entry name" value="UPF0203"/>
    <property type="match status" value="1"/>
</dbReference>
<dbReference type="InParanoid" id="D3BAQ1"/>
<dbReference type="Gene3D" id="1.10.287.1130">
    <property type="entry name" value="CytochromE C oxidase copper chaperone"/>
    <property type="match status" value="1"/>
</dbReference>
<dbReference type="OMA" id="GNTSAEC"/>
<evidence type="ECO:0000313" key="4">
    <source>
        <dbReference type="EMBL" id="EFA81638.1"/>
    </source>
</evidence>
<organism evidence="4 5">
    <name type="scientific">Heterostelium pallidum (strain ATCC 26659 / Pp 5 / PN500)</name>
    <name type="common">Cellular slime mold</name>
    <name type="synonym">Polysphondylium pallidum</name>
    <dbReference type="NCBI Taxonomy" id="670386"/>
    <lineage>
        <taxon>Eukaryota</taxon>
        <taxon>Amoebozoa</taxon>
        <taxon>Evosea</taxon>
        <taxon>Eumycetozoa</taxon>
        <taxon>Dictyostelia</taxon>
        <taxon>Acytosteliales</taxon>
        <taxon>Acytosteliaceae</taxon>
        <taxon>Heterostelium</taxon>
    </lineage>
</organism>
<evidence type="ECO:0000256" key="1">
    <source>
        <dbReference type="ARBA" id="ARBA00006196"/>
    </source>
</evidence>
<sequence>MSNQQQPQQQTQNNKEKHPMLDPTACKDLKDRHDQCFYKWYSNSFLKGNTSAECQEEWEEYQVCIKDKLKAWNLEYLLEKNKELQQKNNNK</sequence>
<dbReference type="GO" id="GO:0005758">
    <property type="term" value="C:mitochondrial intermembrane space"/>
    <property type="evidence" value="ECO:0007669"/>
    <property type="project" value="TreeGrafter"/>
</dbReference>
<dbReference type="AlphaFoldDB" id="D3BAQ1"/>
<feature type="compositionally biased region" description="Basic and acidic residues" evidence="3">
    <location>
        <begin position="14"/>
        <end position="25"/>
    </location>
</feature>
<dbReference type="GO" id="GO:0005829">
    <property type="term" value="C:cytosol"/>
    <property type="evidence" value="ECO:0007669"/>
    <property type="project" value="TreeGrafter"/>
</dbReference>
<dbReference type="InterPro" id="IPR007918">
    <property type="entry name" value="MDM35_apoptosis"/>
</dbReference>
<proteinExistence type="inferred from homology"/>
<comment type="caution">
    <text evidence="4">The sequence shown here is derived from an EMBL/GenBank/DDBJ whole genome shotgun (WGS) entry which is preliminary data.</text>
</comment>
<dbReference type="GO" id="GO:0045332">
    <property type="term" value="P:phospholipid translocation"/>
    <property type="evidence" value="ECO:0007669"/>
    <property type="project" value="TreeGrafter"/>
</dbReference>
<dbReference type="GO" id="GO:1990050">
    <property type="term" value="F:phosphatidic acid transfer activity"/>
    <property type="evidence" value="ECO:0007669"/>
    <property type="project" value="TreeGrafter"/>
</dbReference>
<comment type="similarity">
    <text evidence="1">Belongs to the TRIAP1/MDM35 family.</text>
</comment>
<name>D3BAQ1_HETP5</name>
<protein>
    <submittedName>
        <fullName evidence="4">Uncharacterized protein</fullName>
    </submittedName>
</protein>
<evidence type="ECO:0000313" key="5">
    <source>
        <dbReference type="Proteomes" id="UP000001396"/>
    </source>
</evidence>
<feature type="region of interest" description="Disordered" evidence="3">
    <location>
        <begin position="1"/>
        <end position="25"/>
    </location>
</feature>
<dbReference type="RefSeq" id="XP_020433755.1">
    <property type="nucleotide sequence ID" value="XM_020576506.1"/>
</dbReference>
<keyword evidence="5" id="KW-1185">Reference proteome</keyword>
<gene>
    <name evidence="4" type="ORF">PPL_05630</name>
</gene>
<evidence type="ECO:0000256" key="2">
    <source>
        <dbReference type="ARBA" id="ARBA00023157"/>
    </source>
</evidence>
<dbReference type="PANTHER" id="PTHR46403:SF1">
    <property type="entry name" value="TP53-REGULATED INHIBITOR OF APOPTOSIS 1"/>
    <property type="match status" value="1"/>
</dbReference>
<keyword evidence="2" id="KW-1015">Disulfide bond</keyword>
<accession>D3BAQ1</accession>
<dbReference type="PANTHER" id="PTHR46403">
    <property type="entry name" value="TP53-REGULATED INHIBITOR OF APOPTOSIS 1"/>
    <property type="match status" value="1"/>
</dbReference>
<dbReference type="Proteomes" id="UP000001396">
    <property type="component" value="Unassembled WGS sequence"/>
</dbReference>
<dbReference type="FunCoup" id="D3BAQ1">
    <property type="interactions" value="45"/>
</dbReference>
<dbReference type="STRING" id="670386.D3BAQ1"/>
<dbReference type="EMBL" id="ADBJ01000025">
    <property type="protein sequence ID" value="EFA81638.1"/>
    <property type="molecule type" value="Genomic_DNA"/>
</dbReference>
<dbReference type="GO" id="GO:0005634">
    <property type="term" value="C:nucleus"/>
    <property type="evidence" value="ECO:0007669"/>
    <property type="project" value="TreeGrafter"/>
</dbReference>
<feature type="compositionally biased region" description="Low complexity" evidence="3">
    <location>
        <begin position="1"/>
        <end position="13"/>
    </location>
</feature>
<dbReference type="GeneID" id="31361114"/>